<protein>
    <recommendedName>
        <fullName evidence="1">DUF7600 domain-containing protein</fullName>
    </recommendedName>
</protein>
<organism evidence="2 3">
    <name type="scientific">Penicillium concentricum</name>
    <dbReference type="NCBI Taxonomy" id="293559"/>
    <lineage>
        <taxon>Eukaryota</taxon>
        <taxon>Fungi</taxon>
        <taxon>Dikarya</taxon>
        <taxon>Ascomycota</taxon>
        <taxon>Pezizomycotina</taxon>
        <taxon>Eurotiomycetes</taxon>
        <taxon>Eurotiomycetidae</taxon>
        <taxon>Eurotiales</taxon>
        <taxon>Aspergillaceae</taxon>
        <taxon>Penicillium</taxon>
    </lineage>
</organism>
<feature type="domain" description="DUF7600" evidence="1">
    <location>
        <begin position="134"/>
        <end position="250"/>
    </location>
</feature>
<dbReference type="GeneID" id="81468214"/>
<dbReference type="AlphaFoldDB" id="A0A9W9RCA4"/>
<dbReference type="InterPro" id="IPR056021">
    <property type="entry name" value="DUF7600"/>
</dbReference>
<evidence type="ECO:0000313" key="3">
    <source>
        <dbReference type="Proteomes" id="UP001147752"/>
    </source>
</evidence>
<comment type="caution">
    <text evidence="2">The sequence shown here is derived from an EMBL/GenBank/DDBJ whole genome shotgun (WGS) entry which is preliminary data.</text>
</comment>
<gene>
    <name evidence="2" type="ORF">N7517_011308</name>
</gene>
<dbReference type="RefSeq" id="XP_056574846.1">
    <property type="nucleotide sequence ID" value="XM_056729031.1"/>
</dbReference>
<keyword evidence="3" id="KW-1185">Reference proteome</keyword>
<reference evidence="2" key="1">
    <citation type="submission" date="2022-12" db="EMBL/GenBank/DDBJ databases">
        <authorList>
            <person name="Petersen C."/>
        </authorList>
    </citation>
    <scope>NUCLEOTIDE SEQUENCE</scope>
    <source>
        <strain evidence="2">IBT 3081</strain>
    </source>
</reference>
<reference evidence="2" key="2">
    <citation type="journal article" date="2023" name="IMA Fungus">
        <title>Comparative genomic study of the Penicillium genus elucidates a diverse pangenome and 15 lateral gene transfer events.</title>
        <authorList>
            <person name="Petersen C."/>
            <person name="Sorensen T."/>
            <person name="Nielsen M.R."/>
            <person name="Sondergaard T.E."/>
            <person name="Sorensen J.L."/>
            <person name="Fitzpatrick D.A."/>
            <person name="Frisvad J.C."/>
            <person name="Nielsen K.L."/>
        </authorList>
    </citation>
    <scope>NUCLEOTIDE SEQUENCE</scope>
    <source>
        <strain evidence="2">IBT 3081</strain>
    </source>
</reference>
<evidence type="ECO:0000313" key="2">
    <source>
        <dbReference type="EMBL" id="KAJ5356699.1"/>
    </source>
</evidence>
<evidence type="ECO:0000259" key="1">
    <source>
        <dbReference type="Pfam" id="PF24539"/>
    </source>
</evidence>
<sequence>MASVFEIQSFWKLKFQVDGDRGFLACLIDSPQRYESKYWLLLYRCTATIDGNDRSQLWVIRQQWEIHRWLRERCSLTKVSNKQIASQRNLVNGLELCWKEASAEIHTKRFPKNGNFRKNGPVVWICKACWIEHVSFEQDVPLQSSIISLAVSIMWEAEQTFITGFDLLSADTRINFGYRLPGTQVLIDIHDRKLRGFMVDFGKCGIHAIRPIFNTGDTSSWIGQPGGNASYKSVKLVLDQDIKAFSGKFDLNSRHEGNR</sequence>
<name>A0A9W9RCA4_9EURO</name>
<dbReference type="EMBL" id="JAPZBT010000006">
    <property type="protein sequence ID" value="KAJ5356699.1"/>
    <property type="molecule type" value="Genomic_DNA"/>
</dbReference>
<dbReference type="OrthoDB" id="5273847at2759"/>
<accession>A0A9W9RCA4</accession>
<dbReference type="Proteomes" id="UP001147752">
    <property type="component" value="Unassembled WGS sequence"/>
</dbReference>
<dbReference type="Pfam" id="PF24539">
    <property type="entry name" value="DUF7600"/>
    <property type="match status" value="1"/>
</dbReference>
<proteinExistence type="predicted"/>